<name>A0ACC1AJF1_9ROSI</name>
<sequence>MQYAPLVSAFKKAPLTRFFQEDSPHVNLTRFFTLHRIKPHAAPLVHAPINSFEFHSCKCIIQAGSLMRSYSITRVDTHNA</sequence>
<dbReference type="Proteomes" id="UP001164250">
    <property type="component" value="Chromosome 10"/>
</dbReference>
<dbReference type="EMBL" id="CM047906">
    <property type="protein sequence ID" value="KAJ0086806.1"/>
    <property type="molecule type" value="Genomic_DNA"/>
</dbReference>
<accession>A0ACC1AJF1</accession>
<evidence type="ECO:0000313" key="1">
    <source>
        <dbReference type="EMBL" id="KAJ0086806.1"/>
    </source>
</evidence>
<reference evidence="2" key="1">
    <citation type="journal article" date="2023" name="G3 (Bethesda)">
        <title>Genome assembly and association tests identify interacting loci associated with vigor, precocity, and sex in interspecific pistachio rootstocks.</title>
        <authorList>
            <person name="Palmer W."/>
            <person name="Jacygrad E."/>
            <person name="Sagayaradj S."/>
            <person name="Cavanaugh K."/>
            <person name="Han R."/>
            <person name="Bertier L."/>
            <person name="Beede B."/>
            <person name="Kafkas S."/>
            <person name="Golino D."/>
            <person name="Preece J."/>
            <person name="Michelmore R."/>
        </authorList>
    </citation>
    <scope>NUCLEOTIDE SEQUENCE [LARGE SCALE GENOMIC DNA]</scope>
</reference>
<gene>
    <name evidence="1" type="ORF">Patl1_07078</name>
</gene>
<evidence type="ECO:0000313" key="2">
    <source>
        <dbReference type="Proteomes" id="UP001164250"/>
    </source>
</evidence>
<keyword evidence="2" id="KW-1185">Reference proteome</keyword>
<protein>
    <submittedName>
        <fullName evidence="1">Uncharacterized protein</fullName>
    </submittedName>
</protein>
<comment type="caution">
    <text evidence="1">The sequence shown here is derived from an EMBL/GenBank/DDBJ whole genome shotgun (WGS) entry which is preliminary data.</text>
</comment>
<organism evidence="1 2">
    <name type="scientific">Pistacia atlantica</name>
    <dbReference type="NCBI Taxonomy" id="434234"/>
    <lineage>
        <taxon>Eukaryota</taxon>
        <taxon>Viridiplantae</taxon>
        <taxon>Streptophyta</taxon>
        <taxon>Embryophyta</taxon>
        <taxon>Tracheophyta</taxon>
        <taxon>Spermatophyta</taxon>
        <taxon>Magnoliopsida</taxon>
        <taxon>eudicotyledons</taxon>
        <taxon>Gunneridae</taxon>
        <taxon>Pentapetalae</taxon>
        <taxon>rosids</taxon>
        <taxon>malvids</taxon>
        <taxon>Sapindales</taxon>
        <taxon>Anacardiaceae</taxon>
        <taxon>Pistacia</taxon>
    </lineage>
</organism>
<proteinExistence type="predicted"/>